<organism evidence="1">
    <name type="scientific">marine sediment metagenome</name>
    <dbReference type="NCBI Taxonomy" id="412755"/>
    <lineage>
        <taxon>unclassified sequences</taxon>
        <taxon>metagenomes</taxon>
        <taxon>ecological metagenomes</taxon>
    </lineage>
</organism>
<evidence type="ECO:0008006" key="2">
    <source>
        <dbReference type="Google" id="ProtNLM"/>
    </source>
</evidence>
<sequence>PGITTYVFWAPFFLLHTTRDQTNWFNDLNKGPVELPTSGDGEPVIIDMSFVAEVAKFQVKPALKKLNLPTLIIQGTTDDQVLLKLTKKAFSLMPQDDNHKLVEVQNATHDFEEKHLQEFIKETVNWLKIYF</sequence>
<protein>
    <recommendedName>
        <fullName evidence="2">Serine aminopeptidase S33 domain-containing protein</fullName>
    </recommendedName>
</protein>
<accession>X1EM80</accession>
<gene>
    <name evidence="1" type="ORF">S03H2_25568</name>
</gene>
<feature type="non-terminal residue" evidence="1">
    <location>
        <position position="1"/>
    </location>
</feature>
<comment type="caution">
    <text evidence="1">The sequence shown here is derived from an EMBL/GenBank/DDBJ whole genome shotgun (WGS) entry which is preliminary data.</text>
</comment>
<dbReference type="InterPro" id="IPR029058">
    <property type="entry name" value="AB_hydrolase_fold"/>
</dbReference>
<dbReference type="AlphaFoldDB" id="X1EM80"/>
<evidence type="ECO:0000313" key="1">
    <source>
        <dbReference type="EMBL" id="GAH33687.1"/>
    </source>
</evidence>
<dbReference type="Gene3D" id="3.40.50.1820">
    <property type="entry name" value="alpha/beta hydrolase"/>
    <property type="match status" value="1"/>
</dbReference>
<dbReference type="SUPFAM" id="SSF53474">
    <property type="entry name" value="alpha/beta-Hydrolases"/>
    <property type="match status" value="1"/>
</dbReference>
<name>X1EM80_9ZZZZ</name>
<proteinExistence type="predicted"/>
<dbReference type="EMBL" id="BARU01014515">
    <property type="protein sequence ID" value="GAH33687.1"/>
    <property type="molecule type" value="Genomic_DNA"/>
</dbReference>
<reference evidence="1" key="1">
    <citation type="journal article" date="2014" name="Front. Microbiol.">
        <title>High frequency of phylogenetically diverse reductive dehalogenase-homologous genes in deep subseafloor sedimentary metagenomes.</title>
        <authorList>
            <person name="Kawai M."/>
            <person name="Futagami T."/>
            <person name="Toyoda A."/>
            <person name="Takaki Y."/>
            <person name="Nishi S."/>
            <person name="Hori S."/>
            <person name="Arai W."/>
            <person name="Tsubouchi T."/>
            <person name="Morono Y."/>
            <person name="Uchiyama I."/>
            <person name="Ito T."/>
            <person name="Fujiyama A."/>
            <person name="Inagaki F."/>
            <person name="Takami H."/>
        </authorList>
    </citation>
    <scope>NUCLEOTIDE SEQUENCE</scope>
    <source>
        <strain evidence="1">Expedition CK06-06</strain>
    </source>
</reference>